<gene>
    <name evidence="6" type="ORF">B2A_10177</name>
</gene>
<comment type="subcellular location">
    <subcellularLocation>
        <location evidence="1">Endomembrane system</location>
        <topology evidence="1">Multi-pass membrane protein</topology>
    </subcellularLocation>
</comment>
<evidence type="ECO:0000256" key="1">
    <source>
        <dbReference type="ARBA" id="ARBA00004127"/>
    </source>
</evidence>
<keyword evidence="2 5" id="KW-0812">Transmembrane</keyword>
<reference evidence="6" key="1">
    <citation type="submission" date="2013-08" db="EMBL/GenBank/DDBJ databases">
        <authorList>
            <person name="Mendez C."/>
            <person name="Richter M."/>
            <person name="Ferrer M."/>
            <person name="Sanchez J."/>
        </authorList>
    </citation>
    <scope>NUCLEOTIDE SEQUENCE</scope>
</reference>
<dbReference type="PANTHER" id="PTHR31851">
    <property type="entry name" value="FE(2+)/MN(2+) TRANSPORTER PCL1"/>
    <property type="match status" value="1"/>
</dbReference>
<feature type="transmembrane region" description="Helical" evidence="5">
    <location>
        <begin position="178"/>
        <end position="203"/>
    </location>
</feature>
<organism evidence="6">
    <name type="scientific">mine drainage metagenome</name>
    <dbReference type="NCBI Taxonomy" id="410659"/>
    <lineage>
        <taxon>unclassified sequences</taxon>
        <taxon>metagenomes</taxon>
        <taxon>ecological metagenomes</taxon>
    </lineage>
</organism>
<feature type="transmembrane region" description="Helical" evidence="5">
    <location>
        <begin position="224"/>
        <end position="246"/>
    </location>
</feature>
<evidence type="ECO:0000256" key="5">
    <source>
        <dbReference type="SAM" id="Phobius"/>
    </source>
</evidence>
<feature type="transmembrane region" description="Helical" evidence="5">
    <location>
        <begin position="286"/>
        <end position="307"/>
    </location>
</feature>
<keyword evidence="4 5" id="KW-0472">Membrane</keyword>
<evidence type="ECO:0000256" key="2">
    <source>
        <dbReference type="ARBA" id="ARBA00022692"/>
    </source>
</evidence>
<proteinExistence type="predicted"/>
<dbReference type="AlphaFoldDB" id="T0ZCG1"/>
<evidence type="ECO:0000256" key="4">
    <source>
        <dbReference type="ARBA" id="ARBA00023136"/>
    </source>
</evidence>
<dbReference type="GO" id="GO:0005384">
    <property type="term" value="F:manganese ion transmembrane transporter activity"/>
    <property type="evidence" value="ECO:0007669"/>
    <property type="project" value="InterPro"/>
</dbReference>
<dbReference type="EMBL" id="AUZZ01007343">
    <property type="protein sequence ID" value="EQD42798.1"/>
    <property type="molecule type" value="Genomic_DNA"/>
</dbReference>
<sequence length="311" mass="34187">MNNARRDAYLLGLYKEEVLHKRVYRKLADAEMDRSLKEVLEELSKVESYHAKMWAQLVDVKHAHVSNARLALTFFALRILRRIFGLSVAIKSIEHRETILYEKIGSARNLFRGNRKKSAIIDKIKADEIDREVPLQQRITEYSKVINNIRDITFGMNDGLVEVLAATVGLGAALQTPVLVAIGGFIVAVSGTLSMAGGAYIATQYERGVNSKQKNMHSSPLGSAFYVGLPYIFGAIFPLIPFFLGFGGITGIAYAMILTAIVLAIIAALIAVVTNKNVSKRVATTLAISMSAALITILLGAFVRYVFHISV</sequence>
<feature type="transmembrane region" description="Helical" evidence="5">
    <location>
        <begin position="252"/>
        <end position="274"/>
    </location>
</feature>
<keyword evidence="3 5" id="KW-1133">Transmembrane helix</keyword>
<reference evidence="6" key="2">
    <citation type="journal article" date="2014" name="ISME J.">
        <title>Microbial stratification in low pH oxic and suboxic macroscopic growths along an acid mine drainage.</title>
        <authorList>
            <person name="Mendez-Garcia C."/>
            <person name="Mesa V."/>
            <person name="Sprenger R.R."/>
            <person name="Richter M."/>
            <person name="Diez M.S."/>
            <person name="Solano J."/>
            <person name="Bargiela R."/>
            <person name="Golyshina O.V."/>
            <person name="Manteca A."/>
            <person name="Ramos J.L."/>
            <person name="Gallego J.R."/>
            <person name="Llorente I."/>
            <person name="Martins Dos Santos V.A."/>
            <person name="Jensen O.N."/>
            <person name="Pelaez A.I."/>
            <person name="Sanchez J."/>
            <person name="Ferrer M."/>
        </authorList>
    </citation>
    <scope>NUCLEOTIDE SEQUENCE</scope>
</reference>
<evidence type="ECO:0000256" key="3">
    <source>
        <dbReference type="ARBA" id="ARBA00022989"/>
    </source>
</evidence>
<name>T0ZCG1_9ZZZZ</name>
<evidence type="ECO:0000313" key="6">
    <source>
        <dbReference type="EMBL" id="EQD42798.1"/>
    </source>
</evidence>
<dbReference type="InterPro" id="IPR008217">
    <property type="entry name" value="Ccc1_fam"/>
</dbReference>
<dbReference type="Pfam" id="PF01988">
    <property type="entry name" value="VIT1"/>
    <property type="match status" value="1"/>
</dbReference>
<comment type="caution">
    <text evidence="6">The sequence shown here is derived from an EMBL/GenBank/DDBJ whole genome shotgun (WGS) entry which is preliminary data.</text>
</comment>
<protein>
    <submittedName>
        <fullName evidence="6">Membrane protein containing DUF125, transmembrane</fullName>
    </submittedName>
</protein>
<dbReference type="GO" id="GO:0030026">
    <property type="term" value="P:intracellular manganese ion homeostasis"/>
    <property type="evidence" value="ECO:0007669"/>
    <property type="project" value="InterPro"/>
</dbReference>
<dbReference type="GO" id="GO:0012505">
    <property type="term" value="C:endomembrane system"/>
    <property type="evidence" value="ECO:0007669"/>
    <property type="project" value="UniProtKB-SubCell"/>
</dbReference>
<accession>T0ZCG1</accession>